<dbReference type="InterPro" id="IPR000859">
    <property type="entry name" value="CUB_dom"/>
</dbReference>
<proteinExistence type="predicted"/>
<dbReference type="STRING" id="7897.ENSLACP00000007354"/>
<evidence type="ECO:0000256" key="4">
    <source>
        <dbReference type="SAM" id="MobiDB-lite"/>
    </source>
</evidence>
<dbReference type="GeneTree" id="ENSGT00940000158291"/>
<dbReference type="Ensembl" id="ENSLACT00000007415.1">
    <property type="protein sequence ID" value="ENSLACP00000007354.1"/>
    <property type="gene ID" value="ENSLACG00000006526.1"/>
</dbReference>
<dbReference type="SUPFAM" id="SSF49854">
    <property type="entry name" value="Spermadhesin, CUB domain"/>
    <property type="match status" value="3"/>
</dbReference>
<dbReference type="EMBL" id="AFYH01131964">
    <property type="status" value="NOT_ANNOTATED_CDS"/>
    <property type="molecule type" value="Genomic_DNA"/>
</dbReference>
<dbReference type="FunFam" id="2.60.120.290:FF:000013">
    <property type="entry name" value="Membrane frizzled-related protein"/>
    <property type="match status" value="3"/>
</dbReference>
<dbReference type="PROSITE" id="PS01180">
    <property type="entry name" value="CUB"/>
    <property type="match status" value="3"/>
</dbReference>
<keyword evidence="5" id="KW-0812">Transmembrane</keyword>
<dbReference type="InterPro" id="IPR055356">
    <property type="entry name" value="ZP-N"/>
</dbReference>
<evidence type="ECO:0000313" key="7">
    <source>
        <dbReference type="Ensembl" id="ENSLACP00000007354.1"/>
    </source>
</evidence>
<gene>
    <name evidence="7" type="primary">CDCP2</name>
</gene>
<protein>
    <submittedName>
        <fullName evidence="7">CUB domain containing protein 2</fullName>
    </submittedName>
</protein>
<feature type="transmembrane region" description="Helical" evidence="5">
    <location>
        <begin position="491"/>
        <end position="513"/>
    </location>
</feature>
<feature type="domain" description="CUB" evidence="6">
    <location>
        <begin position="233"/>
        <end position="349"/>
    </location>
</feature>
<feature type="region of interest" description="Disordered" evidence="4">
    <location>
        <begin position="462"/>
        <end position="483"/>
    </location>
</feature>
<dbReference type="FunCoup" id="H3ACI3">
    <property type="interactions" value="1"/>
</dbReference>
<evidence type="ECO:0000256" key="5">
    <source>
        <dbReference type="SAM" id="Phobius"/>
    </source>
</evidence>
<sequence length="514" mass="57445">GVKCGGVLSASYGNFSSPNFPGLYPYDTECTWLLVVAEGSSVLLTFHHFDLEYHDYCDYDYIKIYNGASEDEGNLLGKFCGTNFPPQFTSSWHVMSIIFHSDRHVASGGFSAAYNKDSCGGMLTRLSGIISSPDYPENYPNNAECQWIIRVSNHTQVTLVFHDFQLEKNEGCNFDFVAVFDGGSMNDSHLGHFCGNTKPSDVVSSGNELLVVFKSDFNIGGRGFKANYFAGDCHQVFTAIKGNFSSPQYPYIYPNNINCHWRIEVPHRYRIKVFFLDLDLEDRNSLTDECDYDHVSVFDGGNKKDPLLGKWCGREMPQPLLSKGNQLLIVLNTDRNIASKGFSVTYMGVVPINVSCTRTDFIIQIPVEALPQLSRDNIYLGTPSCTAQVVASSYKIQSRFDFCGTEPQKRRNTTIFVSILYINFSEPIQKNIQEYELQCDPKKKEASVNIVSDSEHYKLKQMSENLVEPKREGSDAAESSEGSKKQDTSDIVFIGICVLAGILMLIAIIGLVLL</sequence>
<dbReference type="InParanoid" id="H3ACI3"/>
<dbReference type="eggNOG" id="ENOG502QVE6">
    <property type="taxonomic scope" value="Eukaryota"/>
</dbReference>
<accession>H3ACI3</accession>
<evidence type="ECO:0000313" key="8">
    <source>
        <dbReference type="Proteomes" id="UP000008672"/>
    </source>
</evidence>
<name>H3ACI3_LATCH</name>
<feature type="domain" description="CUB" evidence="6">
    <location>
        <begin position="119"/>
        <end position="231"/>
    </location>
</feature>
<dbReference type="InterPro" id="IPR035914">
    <property type="entry name" value="Sperma_CUB_dom_sf"/>
</dbReference>
<dbReference type="AlphaFoldDB" id="H3ACI3"/>
<keyword evidence="5" id="KW-0472">Membrane</keyword>
<keyword evidence="5" id="KW-1133">Transmembrane helix</keyword>
<evidence type="ECO:0000256" key="1">
    <source>
        <dbReference type="ARBA" id="ARBA00022737"/>
    </source>
</evidence>
<evidence type="ECO:0000259" key="6">
    <source>
        <dbReference type="PROSITE" id="PS01180"/>
    </source>
</evidence>
<keyword evidence="8" id="KW-1185">Reference proteome</keyword>
<dbReference type="SMART" id="SM00042">
    <property type="entry name" value="CUB"/>
    <property type="match status" value="3"/>
</dbReference>
<evidence type="ECO:0000256" key="3">
    <source>
        <dbReference type="PROSITE-ProRule" id="PRU00059"/>
    </source>
</evidence>
<dbReference type="Pfam" id="PF00431">
    <property type="entry name" value="CUB"/>
    <property type="match status" value="3"/>
</dbReference>
<keyword evidence="2" id="KW-1015">Disulfide bond</keyword>
<dbReference type="OMA" id="TCGSESQ"/>
<reference evidence="7" key="3">
    <citation type="submission" date="2025-09" db="UniProtKB">
        <authorList>
            <consortium name="Ensembl"/>
        </authorList>
    </citation>
    <scope>IDENTIFICATION</scope>
</reference>
<comment type="caution">
    <text evidence="3">Lacks conserved residue(s) required for the propagation of feature annotation.</text>
</comment>
<reference evidence="8" key="1">
    <citation type="submission" date="2011-08" db="EMBL/GenBank/DDBJ databases">
        <title>The draft genome of Latimeria chalumnae.</title>
        <authorList>
            <person name="Di Palma F."/>
            <person name="Alfoldi J."/>
            <person name="Johnson J."/>
            <person name="Berlin A."/>
            <person name="Gnerre S."/>
            <person name="Jaffe D."/>
            <person name="MacCallum I."/>
            <person name="Young S."/>
            <person name="Walker B.J."/>
            <person name="Lander E."/>
            <person name="Lindblad-Toh K."/>
        </authorList>
    </citation>
    <scope>NUCLEOTIDE SEQUENCE [LARGE SCALE GENOMIC DNA]</scope>
    <source>
        <strain evidence="8">Wild caught</strain>
    </source>
</reference>
<keyword evidence="1" id="KW-0677">Repeat</keyword>
<feature type="domain" description="CUB" evidence="6">
    <location>
        <begin position="4"/>
        <end position="117"/>
    </location>
</feature>
<evidence type="ECO:0000256" key="2">
    <source>
        <dbReference type="ARBA" id="ARBA00023157"/>
    </source>
</evidence>
<dbReference type="PANTHER" id="PTHR24251:SF47">
    <property type="entry name" value="CUB DOMAIN-CONTAINING PROTEIN 2"/>
    <property type="match status" value="1"/>
</dbReference>
<organism evidence="7 8">
    <name type="scientific">Latimeria chalumnae</name>
    <name type="common">Coelacanth</name>
    <dbReference type="NCBI Taxonomy" id="7897"/>
    <lineage>
        <taxon>Eukaryota</taxon>
        <taxon>Metazoa</taxon>
        <taxon>Chordata</taxon>
        <taxon>Craniata</taxon>
        <taxon>Vertebrata</taxon>
        <taxon>Euteleostomi</taxon>
        <taxon>Coelacanthiformes</taxon>
        <taxon>Coelacanthidae</taxon>
        <taxon>Latimeria</taxon>
    </lineage>
</organism>
<dbReference type="CDD" id="cd00041">
    <property type="entry name" value="CUB"/>
    <property type="match status" value="3"/>
</dbReference>
<dbReference type="HOGENOM" id="CLU_559678_0_0_1"/>
<dbReference type="PANTHER" id="PTHR24251">
    <property type="entry name" value="OVOCHYMASE-RELATED"/>
    <property type="match status" value="1"/>
</dbReference>
<dbReference type="Pfam" id="PF23344">
    <property type="entry name" value="ZP-N"/>
    <property type="match status" value="1"/>
</dbReference>
<reference evidence="7" key="2">
    <citation type="submission" date="2025-08" db="UniProtKB">
        <authorList>
            <consortium name="Ensembl"/>
        </authorList>
    </citation>
    <scope>IDENTIFICATION</scope>
</reference>
<dbReference type="Gene3D" id="2.60.120.290">
    <property type="entry name" value="Spermadhesin, CUB domain"/>
    <property type="match status" value="3"/>
</dbReference>
<dbReference type="Gene3D" id="2.60.40.3210">
    <property type="entry name" value="Zona pellucida, ZP-N domain"/>
    <property type="match status" value="1"/>
</dbReference>
<dbReference type="Proteomes" id="UP000008672">
    <property type="component" value="Unassembled WGS sequence"/>
</dbReference>